<dbReference type="eggNOG" id="KOG1373">
    <property type="taxonomic scope" value="Eukaryota"/>
</dbReference>
<dbReference type="Gene3D" id="1.10.3370.10">
    <property type="entry name" value="SecY subunit domain"/>
    <property type="match status" value="1"/>
</dbReference>
<dbReference type="EMBL" id="FN594974">
    <property type="protein sequence ID" value="CBI18540.3"/>
    <property type="molecule type" value="Genomic_DNA"/>
</dbReference>
<accession>D7SSA8</accession>
<evidence type="ECO:0000256" key="1">
    <source>
        <dbReference type="ARBA" id="ARBA00004454"/>
    </source>
</evidence>
<dbReference type="OMA" id="HTALYIL"/>
<comment type="similarity">
    <text evidence="2">Belongs to the SecY/SEC61-alpha family.</text>
</comment>
<dbReference type="SUPFAM" id="SSF103491">
    <property type="entry name" value="Preprotein translocase SecY subunit"/>
    <property type="match status" value="1"/>
</dbReference>
<dbReference type="GO" id="GO:0015031">
    <property type="term" value="P:protein transport"/>
    <property type="evidence" value="ECO:0007669"/>
    <property type="project" value="InterPro"/>
</dbReference>
<dbReference type="Proteomes" id="UP000009183">
    <property type="component" value="Chromosome 18"/>
</dbReference>
<evidence type="ECO:0000313" key="4">
    <source>
        <dbReference type="EMBL" id="CBI18540.3"/>
    </source>
</evidence>
<reference evidence="5" key="1">
    <citation type="journal article" date="2007" name="Nature">
        <title>The grapevine genome sequence suggests ancestral hexaploidization in major angiosperm phyla.</title>
        <authorList>
            <consortium name="The French-Italian Public Consortium for Grapevine Genome Characterization."/>
            <person name="Jaillon O."/>
            <person name="Aury J.-M."/>
            <person name="Noel B."/>
            <person name="Policriti A."/>
            <person name="Clepet C."/>
            <person name="Casagrande A."/>
            <person name="Choisne N."/>
            <person name="Aubourg S."/>
            <person name="Vitulo N."/>
            <person name="Jubin C."/>
            <person name="Vezzi A."/>
            <person name="Legeai F."/>
            <person name="Hugueney P."/>
            <person name="Dasilva C."/>
            <person name="Horner D."/>
            <person name="Mica E."/>
            <person name="Jublot D."/>
            <person name="Poulain J."/>
            <person name="Bruyere C."/>
            <person name="Billault A."/>
            <person name="Segurens B."/>
            <person name="Gouyvenoux M."/>
            <person name="Ugarte E."/>
            <person name="Cattonaro F."/>
            <person name="Anthouard V."/>
            <person name="Vico V."/>
            <person name="Del Fabbro C."/>
            <person name="Alaux M."/>
            <person name="Di Gaspero G."/>
            <person name="Dumas V."/>
            <person name="Felice N."/>
            <person name="Paillard S."/>
            <person name="Juman I."/>
            <person name="Moroldo M."/>
            <person name="Scalabrin S."/>
            <person name="Canaguier A."/>
            <person name="Le Clainche I."/>
            <person name="Malacrida G."/>
            <person name="Durand E."/>
            <person name="Pesole G."/>
            <person name="Laucou V."/>
            <person name="Chatelet P."/>
            <person name="Merdinoglu D."/>
            <person name="Delledonne M."/>
            <person name="Pezzotti M."/>
            <person name="Lecharny A."/>
            <person name="Scarpelli C."/>
            <person name="Artiguenave F."/>
            <person name="Pe M.E."/>
            <person name="Valle G."/>
            <person name="Morgante M."/>
            <person name="Caboche M."/>
            <person name="Adam-Blondon A.-F."/>
            <person name="Weissenbach J."/>
            <person name="Quetier F."/>
            <person name="Wincker P."/>
        </authorList>
    </citation>
    <scope>NUCLEOTIDE SEQUENCE [LARGE SCALE GENOMIC DNA]</scope>
    <source>
        <strain evidence="5">cv. Pinot noir / PN40024</strain>
    </source>
</reference>
<proteinExistence type="inferred from homology"/>
<evidence type="ECO:0000256" key="3">
    <source>
        <dbReference type="SAM" id="Phobius"/>
    </source>
</evidence>
<dbReference type="PANTHER" id="PTHR10906">
    <property type="entry name" value="SECY/SEC61-ALPHA FAMILY MEMBER"/>
    <property type="match status" value="1"/>
</dbReference>
<dbReference type="InterPro" id="IPR023201">
    <property type="entry name" value="SecY_dom_sf"/>
</dbReference>
<keyword evidence="3" id="KW-0812">Transmembrane</keyword>
<keyword evidence="3" id="KW-1133">Transmembrane helix</keyword>
<dbReference type="Pfam" id="PF00344">
    <property type="entry name" value="SecY"/>
    <property type="match status" value="1"/>
</dbReference>
<organism evidence="4 5">
    <name type="scientific">Vitis vinifera</name>
    <name type="common">Grape</name>
    <dbReference type="NCBI Taxonomy" id="29760"/>
    <lineage>
        <taxon>Eukaryota</taxon>
        <taxon>Viridiplantae</taxon>
        <taxon>Streptophyta</taxon>
        <taxon>Embryophyta</taxon>
        <taxon>Tracheophyta</taxon>
        <taxon>Spermatophyta</taxon>
        <taxon>Magnoliopsida</taxon>
        <taxon>eudicotyledons</taxon>
        <taxon>Gunneridae</taxon>
        <taxon>Pentapetalae</taxon>
        <taxon>rosids</taxon>
        <taxon>Vitales</taxon>
        <taxon>Vitaceae</taxon>
        <taxon>Viteae</taxon>
        <taxon>Vitis</taxon>
    </lineage>
</organism>
<keyword evidence="3" id="KW-0472">Membrane</keyword>
<dbReference type="HOGENOM" id="CLU_2173339_0_0_1"/>
<dbReference type="GO" id="GO:0009535">
    <property type="term" value="C:chloroplast thylakoid membrane"/>
    <property type="evidence" value="ECO:0007669"/>
    <property type="project" value="UniProtKB-SubCell"/>
</dbReference>
<feature type="transmembrane region" description="Helical" evidence="3">
    <location>
        <begin position="49"/>
        <end position="68"/>
    </location>
</feature>
<dbReference type="InParanoid" id="D7SSA8"/>
<dbReference type="STRING" id="29760.D7SSA8"/>
<dbReference type="AlphaFoldDB" id="D7SSA8"/>
<evidence type="ECO:0000313" key="5">
    <source>
        <dbReference type="Proteomes" id="UP000009183"/>
    </source>
</evidence>
<dbReference type="InterPro" id="IPR002208">
    <property type="entry name" value="SecY/SEC61-alpha"/>
</dbReference>
<feature type="transmembrane region" description="Helical" evidence="3">
    <location>
        <begin position="74"/>
        <end position="91"/>
    </location>
</feature>
<name>D7SSA8_VITVI</name>
<sequence length="120" mass="13674">MFAACTLFEKTWIEVCRSYATNVVKQLKEQEMVMPGHWEANLQTKLNRYIPNVVVFGAMCISALTILADFISTISSGIGILCVVTIIYQYFETLKKERVSKLGLFSCRVFSLLFDSKFLL</sequence>
<gene>
    <name evidence="4" type="ordered locus">VIT_18s0076g00240</name>
</gene>
<dbReference type="PaxDb" id="29760-VIT_18s0076g00240.t01"/>
<protein>
    <submittedName>
        <fullName evidence="4">Uncharacterized protein</fullName>
    </submittedName>
</protein>
<keyword evidence="5" id="KW-1185">Reference proteome</keyword>
<evidence type="ECO:0000256" key="2">
    <source>
        <dbReference type="RuleBase" id="RU004349"/>
    </source>
</evidence>
<dbReference type="FunFam" id="1.10.3370.10:FF:000024">
    <property type="entry name" value="SecY protein transport family protein"/>
    <property type="match status" value="1"/>
</dbReference>
<comment type="subcellular location">
    <subcellularLocation>
        <location evidence="1">Plastid</location>
        <location evidence="1">Chloroplast thylakoid membrane</location>
        <topology evidence="1">Multi-pass membrane protein</topology>
    </subcellularLocation>
</comment>